<gene>
    <name evidence="4" type="ORF">IPN02_12490</name>
</gene>
<name>A0A936NDG3_9ACTN</name>
<feature type="region of interest" description="Disordered" evidence="1">
    <location>
        <begin position="1"/>
        <end position="26"/>
    </location>
</feature>
<accession>A0A936NDG3</accession>
<dbReference type="InterPro" id="IPR022002">
    <property type="entry name" value="ChsH2_Znr"/>
</dbReference>
<feature type="domain" description="ChsH2 C-terminal OB-fold" evidence="2">
    <location>
        <begin position="75"/>
        <end position="136"/>
    </location>
</feature>
<dbReference type="PANTHER" id="PTHR34075:SF5">
    <property type="entry name" value="BLR3430 PROTEIN"/>
    <property type="match status" value="1"/>
</dbReference>
<comment type="caution">
    <text evidence="4">The sequence shown here is derived from an EMBL/GenBank/DDBJ whole genome shotgun (WGS) entry which is preliminary data.</text>
</comment>
<dbReference type="InterPro" id="IPR012340">
    <property type="entry name" value="NA-bd_OB-fold"/>
</dbReference>
<evidence type="ECO:0000256" key="1">
    <source>
        <dbReference type="SAM" id="MobiDB-lite"/>
    </source>
</evidence>
<dbReference type="EMBL" id="JADJZA010000007">
    <property type="protein sequence ID" value="MBK9297624.1"/>
    <property type="molecule type" value="Genomic_DNA"/>
</dbReference>
<dbReference type="InterPro" id="IPR052513">
    <property type="entry name" value="Thioester_dehydratase-like"/>
</dbReference>
<dbReference type="Pfam" id="PF01796">
    <property type="entry name" value="OB_ChsH2_C"/>
    <property type="match status" value="1"/>
</dbReference>
<reference evidence="4 5" key="1">
    <citation type="submission" date="2020-10" db="EMBL/GenBank/DDBJ databases">
        <title>Connecting structure to function with the recovery of over 1000 high-quality activated sludge metagenome-assembled genomes encoding full-length rRNA genes using long-read sequencing.</title>
        <authorList>
            <person name="Singleton C.M."/>
            <person name="Petriglieri F."/>
            <person name="Kristensen J.M."/>
            <person name="Kirkegaard R.H."/>
            <person name="Michaelsen T.Y."/>
            <person name="Andersen M.H."/>
            <person name="Karst S.M."/>
            <person name="Dueholm M.S."/>
            <person name="Nielsen P.H."/>
            <person name="Albertsen M."/>
        </authorList>
    </citation>
    <scope>NUCLEOTIDE SEQUENCE [LARGE SCALE GENOMIC DNA]</scope>
    <source>
        <strain evidence="4">Lyne_18-Q3-R50-59_MAXAC.006</strain>
    </source>
</reference>
<protein>
    <submittedName>
        <fullName evidence="4">Zn-ribbon domain-containing OB-fold protein</fullName>
    </submittedName>
</protein>
<dbReference type="InterPro" id="IPR002878">
    <property type="entry name" value="ChsH2_C"/>
</dbReference>
<dbReference type="AlphaFoldDB" id="A0A936NDG3"/>
<evidence type="ECO:0000313" key="5">
    <source>
        <dbReference type="Proteomes" id="UP000727993"/>
    </source>
</evidence>
<dbReference type="Proteomes" id="UP000727993">
    <property type="component" value="Unassembled WGS sequence"/>
</dbReference>
<organism evidence="4 5">
    <name type="scientific">Candidatus Neomicrothrix subdominans</name>
    <dbReference type="NCBI Taxonomy" id="2954438"/>
    <lineage>
        <taxon>Bacteria</taxon>
        <taxon>Bacillati</taxon>
        <taxon>Actinomycetota</taxon>
        <taxon>Acidimicrobiia</taxon>
        <taxon>Acidimicrobiales</taxon>
        <taxon>Microthrixaceae</taxon>
        <taxon>Candidatus Neomicrothrix</taxon>
    </lineage>
</organism>
<evidence type="ECO:0000313" key="4">
    <source>
        <dbReference type="EMBL" id="MBK9297624.1"/>
    </source>
</evidence>
<feature type="domain" description="ChsH2 rubredoxin-like zinc ribbon" evidence="3">
    <location>
        <begin position="36"/>
        <end position="67"/>
    </location>
</feature>
<dbReference type="Gene3D" id="6.10.30.10">
    <property type="match status" value="1"/>
</dbReference>
<sequence>MRLADSGHGRYSAGGGVSEANGRPVPVPTPETQHFWDGTRAGRLLLQRCNACDQVYFPPRPFCPVCSCREVEVFEASGEASLYSYVISHRPHPGFDGPYSIAVVELEEGPRMMTNIVGCEQTPEALELDMALTVTFEAVTDDITMPLFQPVDPTTETTTELAS</sequence>
<evidence type="ECO:0000259" key="3">
    <source>
        <dbReference type="Pfam" id="PF12172"/>
    </source>
</evidence>
<evidence type="ECO:0000259" key="2">
    <source>
        <dbReference type="Pfam" id="PF01796"/>
    </source>
</evidence>
<dbReference type="PANTHER" id="PTHR34075">
    <property type="entry name" value="BLR3430 PROTEIN"/>
    <property type="match status" value="1"/>
</dbReference>
<dbReference type="Pfam" id="PF12172">
    <property type="entry name" value="zf-ChsH2"/>
    <property type="match status" value="1"/>
</dbReference>
<proteinExistence type="predicted"/>
<dbReference type="SUPFAM" id="SSF50249">
    <property type="entry name" value="Nucleic acid-binding proteins"/>
    <property type="match status" value="1"/>
</dbReference>